<dbReference type="Pfam" id="PF01805">
    <property type="entry name" value="Surp"/>
    <property type="match status" value="1"/>
</dbReference>
<evidence type="ECO:0000256" key="8">
    <source>
        <dbReference type="ARBA" id="ARBA00023054"/>
    </source>
</evidence>
<dbReference type="Gene3D" id="1.10.10.790">
    <property type="entry name" value="Surp module"/>
    <property type="match status" value="1"/>
</dbReference>
<feature type="compositionally biased region" description="Basic and acidic residues" evidence="15">
    <location>
        <begin position="154"/>
        <end position="163"/>
    </location>
</feature>
<evidence type="ECO:0000256" key="10">
    <source>
        <dbReference type="ARBA" id="ARBA00063299"/>
    </source>
</evidence>
<evidence type="ECO:0000256" key="1">
    <source>
        <dbReference type="ARBA" id="ARBA00004123"/>
    </source>
</evidence>
<evidence type="ECO:0000256" key="6">
    <source>
        <dbReference type="ARBA" id="ARBA00022884"/>
    </source>
</evidence>
<keyword evidence="4" id="KW-0597">Phosphoprotein</keyword>
<dbReference type="InterPro" id="IPR047488">
    <property type="entry name" value="SR140_cwf21"/>
</dbReference>
<dbReference type="PANTHER" id="PTHR23140">
    <property type="entry name" value="RNA PROCESSING PROTEIN LD23810P"/>
    <property type="match status" value="1"/>
</dbReference>
<dbReference type="InterPro" id="IPR008942">
    <property type="entry name" value="ENTH_VHS"/>
</dbReference>
<dbReference type="PROSITE" id="PS50102">
    <property type="entry name" value="RRM"/>
    <property type="match status" value="1"/>
</dbReference>
<feature type="region of interest" description="Disordered" evidence="15">
    <location>
        <begin position="291"/>
        <end position="320"/>
    </location>
</feature>
<feature type="region of interest" description="Disordered" evidence="15">
    <location>
        <begin position="133"/>
        <end position="193"/>
    </location>
</feature>
<dbReference type="Ensembl" id="ENSAMXT00005040876.1">
    <property type="protein sequence ID" value="ENSAMXP00005037515.1"/>
    <property type="gene ID" value="ENSAMXG00005017185.1"/>
</dbReference>
<feature type="compositionally biased region" description="Acidic residues" evidence="15">
    <location>
        <begin position="431"/>
        <end position="444"/>
    </location>
</feature>
<feature type="compositionally biased region" description="Basic and acidic residues" evidence="15">
    <location>
        <begin position="723"/>
        <end position="742"/>
    </location>
</feature>
<dbReference type="GO" id="GO:0003723">
    <property type="term" value="F:RNA binding"/>
    <property type="evidence" value="ECO:0007669"/>
    <property type="project" value="UniProtKB-UniRule"/>
</dbReference>
<evidence type="ECO:0000256" key="12">
    <source>
        <dbReference type="ARBA" id="ARBA00076206"/>
    </source>
</evidence>
<dbReference type="SUPFAM" id="SSF109905">
    <property type="entry name" value="Surp module (SWAP domain)"/>
    <property type="match status" value="1"/>
</dbReference>
<evidence type="ECO:0000256" key="3">
    <source>
        <dbReference type="ARBA" id="ARBA00022499"/>
    </source>
</evidence>
<feature type="compositionally biased region" description="Basic and acidic residues" evidence="15">
    <location>
        <begin position="833"/>
        <end position="859"/>
    </location>
</feature>
<dbReference type="SMART" id="SM01115">
    <property type="entry name" value="cwf21"/>
    <property type="match status" value="1"/>
</dbReference>
<keyword evidence="5" id="KW-0832">Ubl conjugation</keyword>
<dbReference type="Proteomes" id="UP000694621">
    <property type="component" value="Unplaced"/>
</dbReference>
<dbReference type="FunFam" id="3.30.70.330:FF:000177">
    <property type="entry name" value="U2 snRNP-associated SURP motif-containing protein-like isoform X2"/>
    <property type="match status" value="1"/>
</dbReference>
<evidence type="ECO:0000313" key="19">
    <source>
        <dbReference type="Ensembl" id="ENSAMXP00005037515.1"/>
    </source>
</evidence>
<dbReference type="Pfam" id="PF00076">
    <property type="entry name" value="RRM_1"/>
    <property type="match status" value="1"/>
</dbReference>
<dbReference type="InterPro" id="IPR035967">
    <property type="entry name" value="SWAP/Surp_sf"/>
</dbReference>
<evidence type="ECO:0000259" key="16">
    <source>
        <dbReference type="PROSITE" id="PS50102"/>
    </source>
</evidence>
<dbReference type="GO" id="GO:0005634">
    <property type="term" value="C:nucleus"/>
    <property type="evidence" value="ECO:0007669"/>
    <property type="project" value="UniProtKB-SubCell"/>
</dbReference>
<dbReference type="Gene3D" id="3.30.70.330">
    <property type="match status" value="1"/>
</dbReference>
<dbReference type="SMART" id="SM00360">
    <property type="entry name" value="RRM"/>
    <property type="match status" value="1"/>
</dbReference>
<feature type="region of interest" description="Disordered" evidence="15">
    <location>
        <begin position="1"/>
        <end position="24"/>
    </location>
</feature>
<sequence>STIGKMAVAKRTLSKKEQDELKKKEDEKAAAEIYEEFLAAFEGGEGRVKTFVRGGIANATKEEVAVDEKKGKLYKPKSRVLEAKSFLPLETPPQSLLNILLSLYPKASKKGEKEKKKSNLELFKEELKQIQEERDERHRLKGRVSRFEPLSAMEGRRSSDGSSRRNRPSSVLDDSAPGSHDVGDPSTTNLYLGNINPQMNEEMLCQEFGRYGPLASVKIMWPRTDEERARERNCGFVAFMTRRDAERALKHLNGKMIMNFEMKLGWGKGVPIPPHPIYIPPSMMEHTLPPPPSGLPFNAQPKERLKNTNAPMPPPPKSKEEFEKTLSQAIVKVVIPTERNLLSLIHRMIEFVVREGPMFEAMIMNREISNPLYRFLFENQSPAHVYYRWKLYSILQGDSPTKWKTEDFRLFKNGSLWRPPPLNPYLHGTPEEEEGEEEEEEDEEGSKKGSLKDEERDKLEETLRGLTPRRGDIAEAMLFCLTHADAAEEIVECITESLSILKTPLPKKIARLYLVSDVLYNSSAKVSNASYYRKFFETKLCQIFSDLNATFRTIQGHLQSEHFKQRVMSCFRAWEDWAVYPDPFLIKLQNIFLGLVSLDPEKETPVEDIDGAPIVEEELDGAPLEDVDGMPIDGAPLDGAPLDDLDGVPIKGAEDELDGVPCEFDGPKPTFKMAPSKWEEVDGSALEAQAVTTSKWEVVDMPEESEKSEESSYASEQPFHSQPVKEEYHESKSSKLSEMSEEKRAKLREIELKVMKFQDELESGKRPKKSGQSIQEQVELYRDKLLQRVRYSSQNFSLCDVCFLWFIRKRRHSPSPSPTRSSSSRRGRSPSPRSERSDRSYTKDSSRSSYKDSPRESSRKTSKRSVYT</sequence>
<evidence type="ECO:0000256" key="9">
    <source>
        <dbReference type="ARBA" id="ARBA00023242"/>
    </source>
</evidence>
<organism evidence="19 20">
    <name type="scientific">Astyanax mexicanus</name>
    <name type="common">Blind cave fish</name>
    <name type="synonym">Astyanax fasciatus mexicanus</name>
    <dbReference type="NCBI Taxonomy" id="7994"/>
    <lineage>
        <taxon>Eukaryota</taxon>
        <taxon>Metazoa</taxon>
        <taxon>Chordata</taxon>
        <taxon>Craniata</taxon>
        <taxon>Vertebrata</taxon>
        <taxon>Euteleostomi</taxon>
        <taxon>Actinopterygii</taxon>
        <taxon>Neopterygii</taxon>
        <taxon>Teleostei</taxon>
        <taxon>Ostariophysi</taxon>
        <taxon>Characiformes</taxon>
        <taxon>Characoidei</taxon>
        <taxon>Acestrorhamphidae</taxon>
        <taxon>Acestrorhamphinae</taxon>
        <taxon>Astyanax</taxon>
    </lineage>
</organism>
<keyword evidence="7" id="KW-0007">Acetylation</keyword>
<protein>
    <recommendedName>
        <fullName evidence="11">U2 snRNP-associated SURP motif-containing protein</fullName>
    </recommendedName>
    <alternativeName>
        <fullName evidence="12">140 kDa Ser/Arg-rich domain protein</fullName>
    </alternativeName>
    <alternativeName>
        <fullName evidence="13">U2-associated protein SR140</fullName>
    </alternativeName>
</protein>
<dbReference type="SMART" id="SM00648">
    <property type="entry name" value="SWAP"/>
    <property type="match status" value="1"/>
</dbReference>
<feature type="domain" description="CID" evidence="18">
    <location>
        <begin position="451"/>
        <end position="596"/>
    </location>
</feature>
<comment type="subunit">
    <text evidence="10">Interacts with ERBB4.</text>
</comment>
<dbReference type="Pfam" id="PF08312">
    <property type="entry name" value="cwf21"/>
    <property type="match status" value="1"/>
</dbReference>
<dbReference type="Gene3D" id="6.10.140.420">
    <property type="match status" value="1"/>
</dbReference>
<feature type="region of interest" description="Disordered" evidence="15">
    <location>
        <begin position="421"/>
        <end position="464"/>
    </location>
</feature>
<feature type="domain" description="RRM" evidence="16">
    <location>
        <begin position="188"/>
        <end position="269"/>
    </location>
</feature>
<dbReference type="InterPro" id="IPR000504">
    <property type="entry name" value="RRM_dom"/>
</dbReference>
<dbReference type="SMART" id="SM00582">
    <property type="entry name" value="RPR"/>
    <property type="match status" value="1"/>
</dbReference>
<evidence type="ECO:0000313" key="20">
    <source>
        <dbReference type="Proteomes" id="UP000694621"/>
    </source>
</evidence>
<dbReference type="GO" id="GO:0006396">
    <property type="term" value="P:RNA processing"/>
    <property type="evidence" value="ECO:0007669"/>
    <property type="project" value="InterPro"/>
</dbReference>
<evidence type="ECO:0000259" key="17">
    <source>
        <dbReference type="PROSITE" id="PS50128"/>
    </source>
</evidence>
<evidence type="ECO:0000259" key="18">
    <source>
        <dbReference type="PROSITE" id="PS51391"/>
    </source>
</evidence>
<dbReference type="PANTHER" id="PTHR23140:SF10">
    <property type="entry name" value="U2 SNRNP-ASSOCIATED SURP DOMAIN-CONTAINING"/>
    <property type="match status" value="1"/>
</dbReference>
<evidence type="ECO:0000256" key="11">
    <source>
        <dbReference type="ARBA" id="ARBA00067522"/>
    </source>
</evidence>
<dbReference type="SUPFAM" id="SSF54928">
    <property type="entry name" value="RNA-binding domain, RBD"/>
    <property type="match status" value="1"/>
</dbReference>
<evidence type="ECO:0000256" key="15">
    <source>
        <dbReference type="SAM" id="MobiDB-lite"/>
    </source>
</evidence>
<keyword evidence="6 14" id="KW-0694">RNA-binding</keyword>
<dbReference type="AlphaFoldDB" id="A0A8B9KMZ6"/>
<dbReference type="SUPFAM" id="SSF48464">
    <property type="entry name" value="ENTH/VHS domain"/>
    <property type="match status" value="1"/>
</dbReference>
<evidence type="ECO:0000256" key="5">
    <source>
        <dbReference type="ARBA" id="ARBA00022843"/>
    </source>
</evidence>
<dbReference type="FunFam" id="1.10.10.790:FF:000006">
    <property type="entry name" value="U2 snRNP-associated SURP motif-containing protein isoform X1"/>
    <property type="match status" value="1"/>
</dbReference>
<dbReference type="Gene3D" id="1.25.40.90">
    <property type="match status" value="1"/>
</dbReference>
<dbReference type="CDD" id="cd21370">
    <property type="entry name" value="cwf21_SR140"/>
    <property type="match status" value="1"/>
</dbReference>
<dbReference type="PROSITE" id="PS51391">
    <property type="entry name" value="CID"/>
    <property type="match status" value="1"/>
</dbReference>
<comment type="similarity">
    <text evidence="2">Belongs to the splicing factor SR family.</text>
</comment>
<evidence type="ECO:0000256" key="13">
    <source>
        <dbReference type="ARBA" id="ARBA00083599"/>
    </source>
</evidence>
<dbReference type="CDD" id="cd12223">
    <property type="entry name" value="RRM_SR140"/>
    <property type="match status" value="1"/>
</dbReference>
<dbReference type="PROSITE" id="PS50128">
    <property type="entry name" value="SURP"/>
    <property type="match status" value="1"/>
</dbReference>
<feature type="compositionally biased region" description="Basic and acidic residues" evidence="15">
    <location>
        <begin position="445"/>
        <end position="464"/>
    </location>
</feature>
<accession>A0A8B9KMZ6</accession>
<dbReference type="Pfam" id="PF04818">
    <property type="entry name" value="CID"/>
    <property type="match status" value="1"/>
</dbReference>
<keyword evidence="9" id="KW-0539">Nucleus</keyword>
<proteinExistence type="inferred from homology"/>
<feature type="compositionally biased region" description="Basic and acidic residues" evidence="15">
    <location>
        <begin position="14"/>
        <end position="24"/>
    </location>
</feature>
<reference evidence="19" key="1">
    <citation type="submission" date="2025-08" db="UniProtKB">
        <authorList>
            <consortium name="Ensembl"/>
        </authorList>
    </citation>
    <scope>IDENTIFICATION</scope>
</reference>
<dbReference type="InterPro" id="IPR051485">
    <property type="entry name" value="SR-CTD_assoc_factor"/>
</dbReference>
<feature type="domain" description="SURP motif" evidence="17">
    <location>
        <begin position="344"/>
        <end position="387"/>
    </location>
</feature>
<dbReference type="InterPro" id="IPR012677">
    <property type="entry name" value="Nucleotide-bd_a/b_plait_sf"/>
</dbReference>
<dbReference type="InterPro" id="IPR000061">
    <property type="entry name" value="Surp"/>
</dbReference>
<keyword evidence="8" id="KW-0175">Coiled coil</keyword>
<dbReference type="FunFam" id="1.25.40.90:FF:000013">
    <property type="entry name" value="U2 snRNP-associated SURP motif-containing protein isoform X1"/>
    <property type="match status" value="1"/>
</dbReference>
<evidence type="ECO:0000256" key="2">
    <source>
        <dbReference type="ARBA" id="ARBA00010269"/>
    </source>
</evidence>
<evidence type="ECO:0000256" key="4">
    <source>
        <dbReference type="ARBA" id="ARBA00022553"/>
    </source>
</evidence>
<evidence type="ECO:0000256" key="7">
    <source>
        <dbReference type="ARBA" id="ARBA00022990"/>
    </source>
</evidence>
<feature type="region of interest" description="Disordered" evidence="15">
    <location>
        <begin position="692"/>
        <end position="742"/>
    </location>
</feature>
<dbReference type="InterPro" id="IPR035979">
    <property type="entry name" value="RBD_domain_sf"/>
</dbReference>
<comment type="subcellular location">
    <subcellularLocation>
        <location evidence="1">Nucleus</location>
    </subcellularLocation>
</comment>
<dbReference type="InterPro" id="IPR035009">
    <property type="entry name" value="SR140_RRM"/>
</dbReference>
<keyword evidence="3" id="KW-1017">Isopeptide bond</keyword>
<feature type="region of interest" description="Disordered" evidence="15">
    <location>
        <begin position="811"/>
        <end position="868"/>
    </location>
</feature>
<dbReference type="InterPro" id="IPR013170">
    <property type="entry name" value="mRNA_splic_Cwf21_dom"/>
</dbReference>
<evidence type="ECO:0000256" key="14">
    <source>
        <dbReference type="PROSITE-ProRule" id="PRU00176"/>
    </source>
</evidence>
<dbReference type="InterPro" id="IPR006569">
    <property type="entry name" value="CID_dom"/>
</dbReference>
<name>A0A8B9KMZ6_ASTMX</name>